<dbReference type="AlphaFoldDB" id="F5XKI6"/>
<dbReference type="InterPro" id="IPR024455">
    <property type="entry name" value="Phage_capsid"/>
</dbReference>
<dbReference type="Gene3D" id="3.30.2400.10">
    <property type="entry name" value="Major capsid protein gp5"/>
    <property type="match status" value="1"/>
</dbReference>
<protein>
    <recommendedName>
        <fullName evidence="2">Phage capsid-like C-terminal domain-containing protein</fullName>
    </recommendedName>
</protein>
<proteinExistence type="predicted"/>
<reference evidence="3 4" key="1">
    <citation type="submission" date="2011-05" db="EMBL/GenBank/DDBJ databases">
        <title>Whole genome sequence of Microlunatus phosphovorus NM-1.</title>
        <authorList>
            <person name="Hosoyama A."/>
            <person name="Sasaki K."/>
            <person name="Harada T."/>
            <person name="Igarashi R."/>
            <person name="Kawakoshi A."/>
            <person name="Sasagawa M."/>
            <person name="Fukada J."/>
            <person name="Nakamura S."/>
            <person name="Katano Y."/>
            <person name="Hanada S."/>
            <person name="Kamagata Y."/>
            <person name="Nakamura N."/>
            <person name="Yamazaki S."/>
            <person name="Fujita N."/>
        </authorList>
    </citation>
    <scope>NUCLEOTIDE SEQUENCE [LARGE SCALE GENOMIC DNA]</scope>
    <source>
        <strain evidence="4">ATCC 700054 / DSM 10555 / JCM 9379 / NBRC 101784 / NCIMB 13414 / VKM Ac-1990 / NM-1</strain>
    </source>
</reference>
<feature type="domain" description="Phage capsid-like C-terminal" evidence="2">
    <location>
        <begin position="45"/>
        <end position="276"/>
    </location>
</feature>
<dbReference type="KEGG" id="mph:MLP_30440"/>
<accession>F5XKI6</accession>
<dbReference type="STRING" id="1032480.MLP_30440"/>
<dbReference type="EMBL" id="AP012204">
    <property type="protein sequence ID" value="BAK36058.1"/>
    <property type="molecule type" value="Genomic_DNA"/>
</dbReference>
<dbReference type="Proteomes" id="UP000007947">
    <property type="component" value="Chromosome"/>
</dbReference>
<dbReference type="NCBIfam" id="TIGR01554">
    <property type="entry name" value="major_cap_HK97"/>
    <property type="match status" value="1"/>
</dbReference>
<dbReference type="eggNOG" id="COG4653">
    <property type="taxonomic scope" value="Bacteria"/>
</dbReference>
<dbReference type="RefSeq" id="WP_013863923.1">
    <property type="nucleotide sequence ID" value="NC_015635.1"/>
</dbReference>
<name>F5XKI6_MICPN</name>
<organism evidence="3 4">
    <name type="scientific">Microlunatus phosphovorus (strain ATCC 700054 / DSM 10555 / JCM 9379 / NBRC 101784 / NCIMB 13414 / VKM Ac-1990 / NM-1)</name>
    <dbReference type="NCBI Taxonomy" id="1032480"/>
    <lineage>
        <taxon>Bacteria</taxon>
        <taxon>Bacillati</taxon>
        <taxon>Actinomycetota</taxon>
        <taxon>Actinomycetes</taxon>
        <taxon>Propionibacteriales</taxon>
        <taxon>Propionibacteriaceae</taxon>
        <taxon>Microlunatus</taxon>
    </lineage>
</organism>
<dbReference type="SUPFAM" id="SSF56563">
    <property type="entry name" value="Major capsid protein gp5"/>
    <property type="match status" value="1"/>
</dbReference>
<keyword evidence="4" id="KW-1185">Reference proteome</keyword>
<gene>
    <name evidence="3" type="ordered locus">MLP_30440</name>
</gene>
<dbReference type="HOGENOM" id="CLU_064273_0_0_11"/>
<comment type="subcellular location">
    <subcellularLocation>
        <location evidence="1">Virion</location>
    </subcellularLocation>
</comment>
<evidence type="ECO:0000313" key="3">
    <source>
        <dbReference type="EMBL" id="BAK36058.1"/>
    </source>
</evidence>
<dbReference type="OrthoDB" id="3726891at2"/>
<sequence>MATETTTTSARAWAPDIRYVPAAEAVPDALVLLTSTVAGEVEGDAPSVRVPYVDDAAATIVAEGDSIPEANPDLAEAVVYTGKVAQLIRLSREQFNQDDAETMLAASVARAVTKKGNQAYVAQAAPTAPAVNPPAGLLNIAGIVNGGAIAGDLDILVDAFATIETNGGTPSHIIAAPDAWARLSKFKTGTDRNDNLLGAGTAAAPKFLLNVPVLTTAALPSGNLMVLDQAAIVTAVGDVQVAVSEHFYFGSDSIALRCTWRFGQNVVKPNRIAKLTVTNPA</sequence>
<evidence type="ECO:0000313" key="4">
    <source>
        <dbReference type="Proteomes" id="UP000007947"/>
    </source>
</evidence>
<evidence type="ECO:0000259" key="2">
    <source>
        <dbReference type="Pfam" id="PF05065"/>
    </source>
</evidence>
<dbReference type="InterPro" id="IPR054612">
    <property type="entry name" value="Phage_capsid-like_C"/>
</dbReference>
<dbReference type="Pfam" id="PF05065">
    <property type="entry name" value="Phage_capsid"/>
    <property type="match status" value="1"/>
</dbReference>
<dbReference type="Gene3D" id="3.30.2320.10">
    <property type="entry name" value="hypothetical protein PF0899 domain"/>
    <property type="match status" value="1"/>
</dbReference>
<evidence type="ECO:0000256" key="1">
    <source>
        <dbReference type="ARBA" id="ARBA00004328"/>
    </source>
</evidence>